<keyword evidence="2 8" id="KW-0436">Ligase</keyword>
<dbReference type="Pfam" id="PF13507">
    <property type="entry name" value="GATase_5"/>
    <property type="match status" value="1"/>
</dbReference>
<evidence type="ECO:0000256" key="7">
    <source>
        <dbReference type="ARBA" id="ARBA00022962"/>
    </source>
</evidence>
<dbReference type="PIRSF" id="PIRSF001586">
    <property type="entry name" value="FGAM_synth_I"/>
    <property type="match status" value="1"/>
</dbReference>
<dbReference type="PROSITE" id="PS51273">
    <property type="entry name" value="GATASE_TYPE_1"/>
    <property type="match status" value="1"/>
</dbReference>
<dbReference type="InterPro" id="IPR010075">
    <property type="entry name" value="PRibForGlyAmidine_synth_PurQ"/>
</dbReference>
<evidence type="ECO:0000256" key="5">
    <source>
        <dbReference type="ARBA" id="ARBA00022801"/>
    </source>
</evidence>
<dbReference type="GO" id="GO:0016787">
    <property type="term" value="F:hydrolase activity"/>
    <property type="evidence" value="ECO:0007669"/>
    <property type="project" value="UniProtKB-KW"/>
</dbReference>
<evidence type="ECO:0000256" key="4">
    <source>
        <dbReference type="ARBA" id="ARBA00022755"/>
    </source>
</evidence>
<evidence type="ECO:0000313" key="8">
    <source>
        <dbReference type="EMBL" id="SPD71767.1"/>
    </source>
</evidence>
<dbReference type="EC" id="6.3.5.3" evidence="8"/>
<organism evidence="8">
    <name type="scientific">uncultured Desulfobacterium sp</name>
    <dbReference type="NCBI Taxonomy" id="201089"/>
    <lineage>
        <taxon>Bacteria</taxon>
        <taxon>Pseudomonadati</taxon>
        <taxon>Thermodesulfobacteriota</taxon>
        <taxon>Desulfobacteria</taxon>
        <taxon>Desulfobacterales</taxon>
        <taxon>Desulfobacteriaceae</taxon>
        <taxon>Desulfobacterium</taxon>
        <taxon>environmental samples</taxon>
    </lineage>
</organism>
<dbReference type="SUPFAM" id="SSF52317">
    <property type="entry name" value="Class I glutamine amidotransferase-like"/>
    <property type="match status" value="1"/>
</dbReference>
<gene>
    <name evidence="8" type="primary">purQ</name>
    <name evidence="8" type="ORF">PITCH_A1020012</name>
</gene>
<keyword evidence="5" id="KW-0378">Hydrolase</keyword>
<dbReference type="SMART" id="SM01211">
    <property type="entry name" value="GATase_5"/>
    <property type="match status" value="1"/>
</dbReference>
<reference evidence="8" key="1">
    <citation type="submission" date="2018-01" db="EMBL/GenBank/DDBJ databases">
        <authorList>
            <person name="Regsiter A."/>
            <person name="William W."/>
        </authorList>
    </citation>
    <scope>NUCLEOTIDE SEQUENCE</scope>
    <source>
        <strain evidence="8">TRIP AH-1</strain>
    </source>
</reference>
<dbReference type="GO" id="GO:0005524">
    <property type="term" value="F:ATP binding"/>
    <property type="evidence" value="ECO:0007669"/>
    <property type="project" value="UniProtKB-KW"/>
</dbReference>
<keyword evidence="1" id="KW-0963">Cytoplasm</keyword>
<protein>
    <submittedName>
        <fullName evidence="8">Phosphoribosylformylglycinamidine synthase 1</fullName>
        <ecNumber evidence="8">6.3.5.3</ecNumber>
    </submittedName>
</protein>
<dbReference type="PANTHER" id="PTHR10099">
    <property type="entry name" value="PHOSPHORIBOSYLFORMYLGLYCINAMIDINE SYNTHASE"/>
    <property type="match status" value="1"/>
</dbReference>
<dbReference type="PANTHER" id="PTHR10099:SF1">
    <property type="entry name" value="PHOSPHORIBOSYLFORMYLGLYCINAMIDINE SYNTHASE"/>
    <property type="match status" value="1"/>
</dbReference>
<evidence type="ECO:0000256" key="2">
    <source>
        <dbReference type="ARBA" id="ARBA00022598"/>
    </source>
</evidence>
<dbReference type="InterPro" id="IPR029062">
    <property type="entry name" value="Class_I_gatase-like"/>
</dbReference>
<evidence type="ECO:0000256" key="1">
    <source>
        <dbReference type="ARBA" id="ARBA00022490"/>
    </source>
</evidence>
<sequence length="288" mass="32165">MTRISNNNKSRQGQVRALVLTGYGLNCDYETDYSLRLAGAQSRRAHINEIIARAKKGLSDYHILVFGGGFSWADDHGAGVLMATKLRHQLGDQIKQFIEDGRLVIGICNGFQCLVNMGLLPGFDNVYEERRVALTFNDSGNFIDAWVKLRVNQNSHCIFTKGIKTMDLPVRHGEGKIVADDDTISALFSNNQVAMQYADESGDQANGAWPFNPNGSIKDIAGICDKSGRIFGLMPHPEAFNHYTNHPGWTRKKEELRRQGKTIETEQGEGIRIFKNAVDYIRATVMEI</sequence>
<keyword evidence="4" id="KW-0658">Purine biosynthesis</keyword>
<name>A0A445MQL8_9BACT</name>
<keyword evidence="3" id="KW-0547">Nucleotide-binding</keyword>
<dbReference type="GO" id="GO:0006189">
    <property type="term" value="P:'de novo' IMP biosynthetic process"/>
    <property type="evidence" value="ECO:0007669"/>
    <property type="project" value="InterPro"/>
</dbReference>
<accession>A0A445MQL8</accession>
<evidence type="ECO:0000256" key="6">
    <source>
        <dbReference type="ARBA" id="ARBA00022840"/>
    </source>
</evidence>
<dbReference type="AlphaFoldDB" id="A0A445MQL8"/>
<dbReference type="Gene3D" id="3.40.50.880">
    <property type="match status" value="1"/>
</dbReference>
<dbReference type="NCBIfam" id="TIGR01737">
    <property type="entry name" value="FGAM_synth_I"/>
    <property type="match status" value="1"/>
</dbReference>
<dbReference type="GO" id="GO:0004642">
    <property type="term" value="F:phosphoribosylformylglycinamidine synthase activity"/>
    <property type="evidence" value="ECO:0007669"/>
    <property type="project" value="UniProtKB-EC"/>
</dbReference>
<dbReference type="GO" id="GO:0005737">
    <property type="term" value="C:cytoplasm"/>
    <property type="evidence" value="ECO:0007669"/>
    <property type="project" value="TreeGrafter"/>
</dbReference>
<evidence type="ECO:0000256" key="3">
    <source>
        <dbReference type="ARBA" id="ARBA00022741"/>
    </source>
</evidence>
<proteinExistence type="predicted"/>
<keyword evidence="7" id="KW-0315">Glutamine amidotransferase</keyword>
<dbReference type="EMBL" id="OJIN01000005">
    <property type="protein sequence ID" value="SPD71767.1"/>
    <property type="molecule type" value="Genomic_DNA"/>
</dbReference>
<keyword evidence="6" id="KW-0067">ATP-binding</keyword>